<dbReference type="InParanoid" id="B4CZG0"/>
<keyword evidence="3" id="KW-1185">Reference proteome</keyword>
<organism evidence="2 3">
    <name type="scientific">Chthoniobacter flavus Ellin428</name>
    <dbReference type="NCBI Taxonomy" id="497964"/>
    <lineage>
        <taxon>Bacteria</taxon>
        <taxon>Pseudomonadati</taxon>
        <taxon>Verrucomicrobiota</taxon>
        <taxon>Spartobacteria</taxon>
        <taxon>Chthoniobacterales</taxon>
        <taxon>Chthoniobacteraceae</taxon>
        <taxon>Chthoniobacter</taxon>
    </lineage>
</organism>
<evidence type="ECO:0000313" key="2">
    <source>
        <dbReference type="EMBL" id="EDY20124.1"/>
    </source>
</evidence>
<gene>
    <name evidence="2" type="ORF">CfE428DRAFT_2048</name>
</gene>
<feature type="signal peptide" evidence="1">
    <location>
        <begin position="1"/>
        <end position="23"/>
    </location>
</feature>
<protein>
    <recommendedName>
        <fullName evidence="4">3-keto-disaccharide hydrolase domain-containing protein</fullName>
    </recommendedName>
</protein>
<sequence precursor="true">MKLPHLLGVLALVFTFTAPLSFAGTLVDDHFTAPQLAGRDLSPGRGVWTVADGMATCTQDDALYEKNKNHGPIMWYNATFTDGTVRFAIRAEKVKMFIFTLNDDKGHVFRFVVGQNPLSVHAWKEQGHDAKADTMPVKDAPKLPEGEWVQAELKFEGDHCTLSFGDTFKQTVEHPSIAKPKTKVGLAFAFGTLSVRDVSVVTP</sequence>
<dbReference type="EMBL" id="ABVL01000005">
    <property type="protein sequence ID" value="EDY20124.1"/>
    <property type="molecule type" value="Genomic_DNA"/>
</dbReference>
<evidence type="ECO:0000313" key="3">
    <source>
        <dbReference type="Proteomes" id="UP000005824"/>
    </source>
</evidence>
<name>B4CZG0_9BACT</name>
<dbReference type="AlphaFoldDB" id="B4CZG0"/>
<dbReference type="Gene3D" id="2.60.120.560">
    <property type="entry name" value="Exo-inulinase, domain 1"/>
    <property type="match status" value="1"/>
</dbReference>
<keyword evidence="1" id="KW-0732">Signal</keyword>
<accession>B4CZG0</accession>
<reference evidence="2 3" key="1">
    <citation type="journal article" date="2011" name="J. Bacteriol.">
        <title>Genome sequence of Chthoniobacter flavus Ellin428, an aerobic heterotrophic soil bacterium.</title>
        <authorList>
            <person name="Kant R."/>
            <person name="van Passel M.W."/>
            <person name="Palva A."/>
            <person name="Lucas S."/>
            <person name="Lapidus A."/>
            <person name="Glavina Del Rio T."/>
            <person name="Dalin E."/>
            <person name="Tice H."/>
            <person name="Bruce D."/>
            <person name="Goodwin L."/>
            <person name="Pitluck S."/>
            <person name="Larimer F.W."/>
            <person name="Land M.L."/>
            <person name="Hauser L."/>
            <person name="Sangwan P."/>
            <person name="de Vos W.M."/>
            <person name="Janssen P.H."/>
            <person name="Smidt H."/>
        </authorList>
    </citation>
    <scope>NUCLEOTIDE SEQUENCE [LARGE SCALE GENOMIC DNA]</scope>
    <source>
        <strain evidence="2 3">Ellin428</strain>
    </source>
</reference>
<dbReference type="eggNOG" id="ENOG50347MK">
    <property type="taxonomic scope" value="Bacteria"/>
</dbReference>
<evidence type="ECO:0008006" key="4">
    <source>
        <dbReference type="Google" id="ProtNLM"/>
    </source>
</evidence>
<dbReference type="STRING" id="497964.CfE428DRAFT_2048"/>
<comment type="caution">
    <text evidence="2">The sequence shown here is derived from an EMBL/GenBank/DDBJ whole genome shotgun (WGS) entry which is preliminary data.</text>
</comment>
<feature type="chain" id="PRO_5002802261" description="3-keto-disaccharide hydrolase domain-containing protein" evidence="1">
    <location>
        <begin position="24"/>
        <end position="203"/>
    </location>
</feature>
<proteinExistence type="predicted"/>
<dbReference type="Proteomes" id="UP000005824">
    <property type="component" value="Unassembled WGS sequence"/>
</dbReference>
<dbReference type="RefSeq" id="WP_006979373.1">
    <property type="nucleotide sequence ID" value="NZ_ABVL01000005.1"/>
</dbReference>
<evidence type="ECO:0000256" key="1">
    <source>
        <dbReference type="SAM" id="SignalP"/>
    </source>
</evidence>